<name>A0AAE3QXE6_9BACT</name>
<dbReference type="SUPFAM" id="SSF48452">
    <property type="entry name" value="TPR-like"/>
    <property type="match status" value="1"/>
</dbReference>
<dbReference type="SMART" id="SM00028">
    <property type="entry name" value="TPR"/>
    <property type="match status" value="3"/>
</dbReference>
<feature type="region of interest" description="Disordered" evidence="2">
    <location>
        <begin position="145"/>
        <end position="205"/>
    </location>
</feature>
<comment type="caution">
    <text evidence="3">The sequence shown here is derived from an EMBL/GenBank/DDBJ whole genome shotgun (WGS) entry which is preliminary data.</text>
</comment>
<accession>A0AAE3QXE6</accession>
<dbReference type="InterPro" id="IPR011990">
    <property type="entry name" value="TPR-like_helical_dom_sf"/>
</dbReference>
<feature type="compositionally biased region" description="Basic and acidic residues" evidence="2">
    <location>
        <begin position="165"/>
        <end position="174"/>
    </location>
</feature>
<dbReference type="PROSITE" id="PS50005">
    <property type="entry name" value="TPR"/>
    <property type="match status" value="1"/>
</dbReference>
<feature type="repeat" description="TPR" evidence="1">
    <location>
        <begin position="100"/>
        <end position="133"/>
    </location>
</feature>
<keyword evidence="4" id="KW-1185">Reference proteome</keyword>
<evidence type="ECO:0000256" key="2">
    <source>
        <dbReference type="SAM" id="MobiDB-lite"/>
    </source>
</evidence>
<gene>
    <name evidence="3" type="ORF">QNI22_04260</name>
</gene>
<dbReference type="Gene3D" id="1.25.40.10">
    <property type="entry name" value="Tetratricopeptide repeat domain"/>
    <property type="match status" value="1"/>
</dbReference>
<organism evidence="3 4">
    <name type="scientific">Xanthocytophaga agilis</name>
    <dbReference type="NCBI Taxonomy" id="3048010"/>
    <lineage>
        <taxon>Bacteria</taxon>
        <taxon>Pseudomonadati</taxon>
        <taxon>Bacteroidota</taxon>
        <taxon>Cytophagia</taxon>
        <taxon>Cytophagales</taxon>
        <taxon>Rhodocytophagaceae</taxon>
        <taxon>Xanthocytophaga</taxon>
    </lineage>
</organism>
<evidence type="ECO:0000313" key="3">
    <source>
        <dbReference type="EMBL" id="MDJ1499844.1"/>
    </source>
</evidence>
<feature type="region of interest" description="Disordered" evidence="2">
    <location>
        <begin position="217"/>
        <end position="237"/>
    </location>
</feature>
<protein>
    <submittedName>
        <fullName evidence="3">Tetratricopeptide repeat protein</fullName>
    </submittedName>
</protein>
<sequence>MVFSPKFWFIVFAVSWLPNWNILSKSGEIREYKYQANLAFQQGNYEEALIFYKHLYEILNVGEEEVLVNLAHCYFIQKKPKQATALYQIACQSPHPAVKSLAWQQLGVLAYNAKRYDWASTCFRNSLKSNPRNEDARYNYELTEKLKQQNKPKTNSIPQSTPAPKPHDPPKPEWEDNENNAERANNSQVEQDPYAETGMSKEQADILLEAMKDAEKQYIQQQKKQGKKTSNNAKPDW</sequence>
<dbReference type="InterPro" id="IPR019734">
    <property type="entry name" value="TPR_rpt"/>
</dbReference>
<evidence type="ECO:0000256" key="1">
    <source>
        <dbReference type="PROSITE-ProRule" id="PRU00339"/>
    </source>
</evidence>
<proteinExistence type="predicted"/>
<keyword evidence="1" id="KW-0802">TPR repeat</keyword>
<dbReference type="AlphaFoldDB" id="A0AAE3QXE6"/>
<reference evidence="3" key="1">
    <citation type="submission" date="2023-05" db="EMBL/GenBank/DDBJ databases">
        <authorList>
            <person name="Zhang X."/>
        </authorList>
    </citation>
    <scope>NUCLEOTIDE SEQUENCE</scope>
    <source>
        <strain evidence="3">BD1B2-1</strain>
    </source>
</reference>
<evidence type="ECO:0000313" key="4">
    <source>
        <dbReference type="Proteomes" id="UP001232063"/>
    </source>
</evidence>
<dbReference type="EMBL" id="JASJOU010000001">
    <property type="protein sequence ID" value="MDJ1499844.1"/>
    <property type="molecule type" value="Genomic_DNA"/>
</dbReference>
<feature type="compositionally biased region" description="Polar residues" evidence="2">
    <location>
        <begin position="149"/>
        <end position="160"/>
    </location>
</feature>
<dbReference type="Proteomes" id="UP001232063">
    <property type="component" value="Unassembled WGS sequence"/>
</dbReference>